<comment type="caution">
    <text evidence="1">The sequence shown here is derived from an EMBL/GenBank/DDBJ whole genome shotgun (WGS) entry which is preliminary data.</text>
</comment>
<reference evidence="1" key="1">
    <citation type="submission" date="2019-07" db="EMBL/GenBank/DDBJ databases">
        <title>Biological characteristics of mucoid Acinetobacter baumannii from a general hospital in China.</title>
        <authorList>
            <person name="Hua X."/>
            <person name="Yu Y."/>
        </authorList>
    </citation>
    <scope>NUCLEOTIDE SEQUENCE</scope>
    <source>
        <strain evidence="1">N8</strain>
    </source>
</reference>
<organism evidence="1">
    <name type="scientific">Acinetobacter baumannii</name>
    <dbReference type="NCBI Taxonomy" id="470"/>
    <lineage>
        <taxon>Bacteria</taxon>
        <taxon>Pseudomonadati</taxon>
        <taxon>Pseudomonadota</taxon>
        <taxon>Gammaproteobacteria</taxon>
        <taxon>Moraxellales</taxon>
        <taxon>Moraxellaceae</taxon>
        <taxon>Acinetobacter</taxon>
        <taxon>Acinetobacter calcoaceticus/baumannii complex</taxon>
    </lineage>
</organism>
<accession>A0ABD5DTB4</accession>
<gene>
    <name evidence="1" type="ORF">FPK63_20430</name>
</gene>
<dbReference type="EMBL" id="VMAF01000314">
    <property type="protein sequence ID" value="MDR8433408.1"/>
    <property type="molecule type" value="Genomic_DNA"/>
</dbReference>
<proteinExistence type="predicted"/>
<feature type="non-terminal residue" evidence="1">
    <location>
        <position position="80"/>
    </location>
</feature>
<evidence type="ECO:0008006" key="2">
    <source>
        <dbReference type="Google" id="ProtNLM"/>
    </source>
</evidence>
<dbReference type="PROSITE" id="PS51257">
    <property type="entry name" value="PROKAR_LIPOPROTEIN"/>
    <property type="match status" value="1"/>
</dbReference>
<sequence length="80" mass="9203">MNKFLIIAILSCLMLGCGKTEKEKLDEERKNLDLQVQKLVKDKLKDGETAKFRNQWELCGEVNAKNSFGAYTGFQRYIVT</sequence>
<evidence type="ECO:0000313" key="1">
    <source>
        <dbReference type="EMBL" id="MDR8433408.1"/>
    </source>
</evidence>
<dbReference type="AlphaFoldDB" id="A0ABD5DTB4"/>
<name>A0ABD5DTB4_ACIBA</name>
<protein>
    <recommendedName>
        <fullName evidence="2">Lipoprotein</fullName>
    </recommendedName>
</protein>